<dbReference type="Pfam" id="PF25597">
    <property type="entry name" value="SH3_retrovirus"/>
    <property type="match status" value="1"/>
</dbReference>
<dbReference type="PANTHER" id="PTHR42648">
    <property type="entry name" value="TRANSPOSASE, PUTATIVE-RELATED"/>
    <property type="match status" value="1"/>
</dbReference>
<feature type="region of interest" description="Disordered" evidence="1">
    <location>
        <begin position="191"/>
        <end position="222"/>
    </location>
</feature>
<dbReference type="KEGG" id="nta:107829426"/>
<dbReference type="PaxDb" id="4097-A0A1S4DG82"/>
<dbReference type="AlphaFoldDB" id="A0A1S4DG82"/>
<proteinExistence type="predicted"/>
<feature type="region of interest" description="Disordered" evidence="1">
    <location>
        <begin position="149"/>
        <end position="173"/>
    </location>
</feature>
<dbReference type="OrthoDB" id="1306217at2759"/>
<feature type="domain" description="Retroviral polymerase SH3-like" evidence="2">
    <location>
        <begin position="53"/>
        <end position="116"/>
    </location>
</feature>
<dbReference type="RefSeq" id="XP_016512375.1">
    <property type="nucleotide sequence ID" value="XM_016656889.1"/>
</dbReference>
<gene>
    <name evidence="3" type="primary">LOC107829426</name>
</gene>
<dbReference type="InterPro" id="IPR039537">
    <property type="entry name" value="Retrotran_Ty1/copia-like"/>
</dbReference>
<name>A0A1S4DG82_TOBAC</name>
<dbReference type="PANTHER" id="PTHR42648:SF27">
    <property type="entry name" value="RNA-DIRECTED DNA POLYMERASE"/>
    <property type="match status" value="1"/>
</dbReference>
<evidence type="ECO:0000259" key="2">
    <source>
        <dbReference type="Pfam" id="PF25597"/>
    </source>
</evidence>
<organism evidence="3">
    <name type="scientific">Nicotiana tabacum</name>
    <name type="common">Common tobacco</name>
    <dbReference type="NCBI Taxonomy" id="4097"/>
    <lineage>
        <taxon>Eukaryota</taxon>
        <taxon>Viridiplantae</taxon>
        <taxon>Streptophyta</taxon>
        <taxon>Embryophyta</taxon>
        <taxon>Tracheophyta</taxon>
        <taxon>Spermatophyta</taxon>
        <taxon>Magnoliopsida</taxon>
        <taxon>eudicotyledons</taxon>
        <taxon>Gunneridae</taxon>
        <taxon>Pentapetalae</taxon>
        <taxon>asterids</taxon>
        <taxon>lamiids</taxon>
        <taxon>Solanales</taxon>
        <taxon>Solanaceae</taxon>
        <taxon>Nicotianoideae</taxon>
        <taxon>Nicotianeae</taxon>
        <taxon>Nicotiana</taxon>
    </lineage>
</organism>
<dbReference type="InterPro" id="IPR057670">
    <property type="entry name" value="SH3_retrovirus"/>
</dbReference>
<dbReference type="STRING" id="4097.A0A1S4DG82"/>
<evidence type="ECO:0000313" key="3">
    <source>
        <dbReference type="RefSeq" id="XP_016512375.1"/>
    </source>
</evidence>
<evidence type="ECO:0000256" key="1">
    <source>
        <dbReference type="SAM" id="MobiDB-lite"/>
    </source>
</evidence>
<feature type="compositionally biased region" description="Polar residues" evidence="1">
    <location>
        <begin position="153"/>
        <end position="173"/>
    </location>
</feature>
<protein>
    <recommendedName>
        <fullName evidence="2">Retroviral polymerase SH3-like domain-containing protein</fullName>
    </recommendedName>
</protein>
<sequence>MAQAKLPISYWDNTLLTATFVLNRVPIKLVTTTPYELWIGRQPDLSILRPWGCAVYTHDSSHKYGKLGPRGKKSIFIRYSETSKGYVFIDQQDSGSVTEFESRDVTFLEDEFPKKGEVGQNLTLFEIMDQEVQGSLHLSGRNLADDELVSHQRPLSSSDANESDPSTFSGSDQMNLVLTGSEMVTDLVPSESKMNDLHPCGSNIDPNGNNDESQIRRGSRKKITRRRLLKAANYL</sequence>
<accession>A0A1S4DG82</accession>
<reference evidence="3" key="1">
    <citation type="submission" date="2025-08" db="UniProtKB">
        <authorList>
            <consortium name="RefSeq"/>
        </authorList>
    </citation>
    <scope>IDENTIFICATION</scope>
</reference>